<dbReference type="Proteomes" id="UP000594638">
    <property type="component" value="Unassembled WGS sequence"/>
</dbReference>
<dbReference type="Gramene" id="OE9A107030T1">
    <property type="protein sequence ID" value="OE9A107030C1"/>
    <property type="gene ID" value="OE9A107030"/>
</dbReference>
<feature type="region of interest" description="Disordered" evidence="1">
    <location>
        <begin position="1"/>
        <end position="32"/>
    </location>
</feature>
<feature type="compositionally biased region" description="Basic and acidic residues" evidence="1">
    <location>
        <begin position="95"/>
        <end position="105"/>
    </location>
</feature>
<evidence type="ECO:0000313" key="2">
    <source>
        <dbReference type="EMBL" id="CAA2976561.1"/>
    </source>
</evidence>
<feature type="compositionally biased region" description="Polar residues" evidence="1">
    <location>
        <begin position="75"/>
        <end position="86"/>
    </location>
</feature>
<proteinExistence type="predicted"/>
<feature type="region of interest" description="Disordered" evidence="1">
    <location>
        <begin position="75"/>
        <end position="105"/>
    </location>
</feature>
<evidence type="ECO:0000313" key="3">
    <source>
        <dbReference type="Proteomes" id="UP000594638"/>
    </source>
</evidence>
<keyword evidence="3" id="KW-1185">Reference proteome</keyword>
<reference evidence="2 3" key="1">
    <citation type="submission" date="2019-12" db="EMBL/GenBank/DDBJ databases">
        <authorList>
            <person name="Alioto T."/>
            <person name="Alioto T."/>
            <person name="Gomez Garrido J."/>
        </authorList>
    </citation>
    <scope>NUCLEOTIDE SEQUENCE [LARGE SCALE GENOMIC DNA]</scope>
</reference>
<name>A0A8S0RBW9_OLEEU</name>
<gene>
    <name evidence="2" type="ORF">OLEA9_A107030</name>
</gene>
<comment type="caution">
    <text evidence="2">The sequence shown here is derived from an EMBL/GenBank/DDBJ whole genome shotgun (WGS) entry which is preliminary data.</text>
</comment>
<feature type="compositionally biased region" description="Polar residues" evidence="1">
    <location>
        <begin position="18"/>
        <end position="31"/>
    </location>
</feature>
<sequence>MAHSAEINHRLPLPPNRSPSKTTQRRAQSPAQFPIAALHPSQSITGAVHTHCTSTNVTLPRPSLQVVDVTVTPKLNQSPEQSTLTPCSPHHQLMHQRDTTKELIV</sequence>
<evidence type="ECO:0000256" key="1">
    <source>
        <dbReference type="SAM" id="MobiDB-lite"/>
    </source>
</evidence>
<dbReference type="EMBL" id="CACTIH010002470">
    <property type="protein sequence ID" value="CAA2976561.1"/>
    <property type="molecule type" value="Genomic_DNA"/>
</dbReference>
<organism evidence="2 3">
    <name type="scientific">Olea europaea subsp. europaea</name>
    <dbReference type="NCBI Taxonomy" id="158383"/>
    <lineage>
        <taxon>Eukaryota</taxon>
        <taxon>Viridiplantae</taxon>
        <taxon>Streptophyta</taxon>
        <taxon>Embryophyta</taxon>
        <taxon>Tracheophyta</taxon>
        <taxon>Spermatophyta</taxon>
        <taxon>Magnoliopsida</taxon>
        <taxon>eudicotyledons</taxon>
        <taxon>Gunneridae</taxon>
        <taxon>Pentapetalae</taxon>
        <taxon>asterids</taxon>
        <taxon>lamiids</taxon>
        <taxon>Lamiales</taxon>
        <taxon>Oleaceae</taxon>
        <taxon>Oleeae</taxon>
        <taxon>Olea</taxon>
    </lineage>
</organism>
<accession>A0A8S0RBW9</accession>
<dbReference type="AlphaFoldDB" id="A0A8S0RBW9"/>
<protein>
    <submittedName>
        <fullName evidence="2">Uncharacterized protein</fullName>
    </submittedName>
</protein>